<protein>
    <recommendedName>
        <fullName evidence="2">ZNFX1 domain-containing protein</fullName>
    </recommendedName>
</protein>
<dbReference type="InterPro" id="IPR045055">
    <property type="entry name" value="DNA2/NAM7-like"/>
</dbReference>
<evidence type="ECO:0000259" key="2">
    <source>
        <dbReference type="Pfam" id="PF25396"/>
    </source>
</evidence>
<sequence>MDGTTYTRNVHYITFLHLCLYHGPRHADVFPRNCRWKRKYFQAASATGLDNQNGKSELEEYKYMKFKSMINEISNLPWRRTGSRKSEYPSRNTANFKNWRDNTNASQRGGSLQRGEAKINQRSNSVSLNVAWGNDRRIQHRNSHEQLQHDLKNIHNPEELMQILLNDKNEFSELLKEDSLSGHWLVLIMHALAKTCESSFNDSKLRIFPENIYVQYLRKQLCRFISNLPNHSSVEKKMNKIFWDDTDRFWNDLLVVFEEIKKLPTFASQNLLMLLKAIIRTLPVLKEEQGLGVSDDIKENFDVLLKMTQNIKNEFVQFQPKERQSQQIEDNIEVPNDFQGPYLGIRHYLDVQFRLLREDFVAPLRRGICQYLENPTQRRYDDIKIYNRIHFLIRENLNEAHCFRIRYSFANKGKHNEDSKQFMHGSLVCFSNDAFKSILFARVVNNDQNYGELIIGFHEIEEISFNTDYVMVLSGIYFEPYYHVLNALKTMSLKHFPMEKYLIYADKVVDVPRYIKRKFLSLLNWAGDLKCGKLNESQWEAYQAALTKEIVIIQGPPVLARHTSSMAFRWPYACDLLHKSRVRSIFGGNTRIYQDIVRIGGRSRNTTLDEYNIKNQKYEKK</sequence>
<feature type="region of interest" description="Disordered" evidence="1">
    <location>
        <begin position="80"/>
        <end position="118"/>
    </location>
</feature>
<feature type="domain" description="ZNFX1" evidence="2">
    <location>
        <begin position="379"/>
        <end position="472"/>
    </location>
</feature>
<evidence type="ECO:0000256" key="1">
    <source>
        <dbReference type="SAM" id="MobiDB-lite"/>
    </source>
</evidence>
<evidence type="ECO:0000313" key="4">
    <source>
        <dbReference type="Proteomes" id="UP001162164"/>
    </source>
</evidence>
<dbReference type="PANTHER" id="PTHR10887">
    <property type="entry name" value="DNA2/NAM7 HELICASE FAMILY"/>
    <property type="match status" value="1"/>
</dbReference>
<dbReference type="EMBL" id="JAPWTJ010000198">
    <property type="protein sequence ID" value="KAJ8981209.1"/>
    <property type="molecule type" value="Genomic_DNA"/>
</dbReference>
<proteinExistence type="predicted"/>
<dbReference type="Pfam" id="PF25396">
    <property type="entry name" value="ZNFX1"/>
    <property type="match status" value="1"/>
</dbReference>
<name>A0ABQ9JTK3_9CUCU</name>
<comment type="caution">
    <text evidence="3">The sequence shown here is derived from an EMBL/GenBank/DDBJ whole genome shotgun (WGS) entry which is preliminary data.</text>
</comment>
<feature type="compositionally biased region" description="Polar residues" evidence="1">
    <location>
        <begin position="89"/>
        <end position="110"/>
    </location>
</feature>
<reference evidence="3" key="1">
    <citation type="journal article" date="2023" name="Insect Mol. Biol.">
        <title>Genome sequencing provides insights into the evolution of gene families encoding plant cell wall-degrading enzymes in longhorned beetles.</title>
        <authorList>
            <person name="Shin N.R."/>
            <person name="Okamura Y."/>
            <person name="Kirsch R."/>
            <person name="Pauchet Y."/>
        </authorList>
    </citation>
    <scope>NUCLEOTIDE SEQUENCE</scope>
    <source>
        <strain evidence="3">MMC_N1</strain>
    </source>
</reference>
<gene>
    <name evidence="3" type="ORF">NQ317_014853</name>
</gene>
<dbReference type="InterPro" id="IPR057373">
    <property type="entry name" value="ZNFX1"/>
</dbReference>
<evidence type="ECO:0000313" key="3">
    <source>
        <dbReference type="EMBL" id="KAJ8981209.1"/>
    </source>
</evidence>
<dbReference type="Gene3D" id="3.40.50.300">
    <property type="entry name" value="P-loop containing nucleotide triphosphate hydrolases"/>
    <property type="match status" value="1"/>
</dbReference>
<dbReference type="Proteomes" id="UP001162164">
    <property type="component" value="Unassembled WGS sequence"/>
</dbReference>
<keyword evidence="4" id="KW-1185">Reference proteome</keyword>
<organism evidence="3 4">
    <name type="scientific">Molorchus minor</name>
    <dbReference type="NCBI Taxonomy" id="1323400"/>
    <lineage>
        <taxon>Eukaryota</taxon>
        <taxon>Metazoa</taxon>
        <taxon>Ecdysozoa</taxon>
        <taxon>Arthropoda</taxon>
        <taxon>Hexapoda</taxon>
        <taxon>Insecta</taxon>
        <taxon>Pterygota</taxon>
        <taxon>Neoptera</taxon>
        <taxon>Endopterygota</taxon>
        <taxon>Coleoptera</taxon>
        <taxon>Polyphaga</taxon>
        <taxon>Cucujiformia</taxon>
        <taxon>Chrysomeloidea</taxon>
        <taxon>Cerambycidae</taxon>
        <taxon>Lamiinae</taxon>
        <taxon>Monochamini</taxon>
        <taxon>Molorchus</taxon>
    </lineage>
</organism>
<dbReference type="InterPro" id="IPR027417">
    <property type="entry name" value="P-loop_NTPase"/>
</dbReference>
<dbReference type="PANTHER" id="PTHR10887:SF341">
    <property type="entry name" value="NFX1-TYPE ZINC FINGER-CONTAINING PROTEIN 1"/>
    <property type="match status" value="1"/>
</dbReference>
<accession>A0ABQ9JTK3</accession>